<comment type="caution">
    <text evidence="1">The sequence shown here is derived from an EMBL/GenBank/DDBJ whole genome shotgun (WGS) entry which is preliminary data.</text>
</comment>
<evidence type="ECO:0000313" key="2">
    <source>
        <dbReference type="Proteomes" id="UP000078284"/>
    </source>
</evidence>
<dbReference type="AlphaFoldDB" id="A0A178VFG6"/>
<gene>
    <name evidence="1" type="ordered locus">AXX17_At3g31930</name>
</gene>
<dbReference type="ExpressionAtlas" id="A0A178VFG6">
    <property type="expression patterns" value="baseline and differential"/>
</dbReference>
<dbReference type="EMBL" id="LUHQ01000003">
    <property type="protein sequence ID" value="OAP03622.1"/>
    <property type="molecule type" value="Genomic_DNA"/>
</dbReference>
<dbReference type="Proteomes" id="UP000078284">
    <property type="component" value="Chromosome 3"/>
</dbReference>
<reference evidence="2" key="1">
    <citation type="journal article" date="2016" name="Proc. Natl. Acad. Sci. U.S.A.">
        <title>Chromosome-level assembly of Arabidopsis thaliana Ler reveals the extent of translocation and inversion polymorphisms.</title>
        <authorList>
            <person name="Zapata L."/>
            <person name="Ding J."/>
            <person name="Willing E.M."/>
            <person name="Hartwig B."/>
            <person name="Bezdan D."/>
            <person name="Jiao W.B."/>
            <person name="Patel V."/>
            <person name="Velikkakam James G."/>
            <person name="Koornneef M."/>
            <person name="Ossowski S."/>
            <person name="Schneeberger K."/>
        </authorList>
    </citation>
    <scope>NUCLEOTIDE SEQUENCE [LARGE SCALE GENOMIC DNA]</scope>
    <source>
        <strain evidence="2">cv. Landsberg erecta</strain>
    </source>
</reference>
<evidence type="ECO:0000313" key="1">
    <source>
        <dbReference type="EMBL" id="OAP03622.1"/>
    </source>
</evidence>
<proteinExistence type="predicted"/>
<sequence length="72" mass="8459">MDIVANKLLMFGEEEQAAVLLMQLSLMDFDVEDDQNLELKKSNDIPKMDLVIYNPIDISKMELRRAPRHLRR</sequence>
<accession>A0A178VFG6</accession>
<name>A0A178VFG6_ARATH</name>
<protein>
    <submittedName>
        <fullName evidence="1">Uncharacterized protein</fullName>
    </submittedName>
</protein>
<organism evidence="1 2">
    <name type="scientific">Arabidopsis thaliana</name>
    <name type="common">Mouse-ear cress</name>
    <dbReference type="NCBI Taxonomy" id="3702"/>
    <lineage>
        <taxon>Eukaryota</taxon>
        <taxon>Viridiplantae</taxon>
        <taxon>Streptophyta</taxon>
        <taxon>Embryophyta</taxon>
        <taxon>Tracheophyta</taxon>
        <taxon>Spermatophyta</taxon>
        <taxon>Magnoliopsida</taxon>
        <taxon>eudicotyledons</taxon>
        <taxon>Gunneridae</taxon>
        <taxon>Pentapetalae</taxon>
        <taxon>rosids</taxon>
        <taxon>malvids</taxon>
        <taxon>Brassicales</taxon>
        <taxon>Brassicaceae</taxon>
        <taxon>Camelineae</taxon>
        <taxon>Arabidopsis</taxon>
    </lineage>
</organism>